<feature type="domain" description="Uracil-DNA glycosylase-like" evidence="1">
    <location>
        <begin position="103"/>
        <end position="197"/>
    </location>
</feature>
<dbReference type="Gene3D" id="3.40.470.10">
    <property type="entry name" value="Uracil-DNA glycosylase-like domain"/>
    <property type="match status" value="1"/>
</dbReference>
<evidence type="ECO:0000259" key="1">
    <source>
        <dbReference type="Pfam" id="PF03167"/>
    </source>
</evidence>
<organism evidence="2 3">
    <name type="scientific">Novosphingobium organovorum</name>
    <dbReference type="NCBI Taxonomy" id="2930092"/>
    <lineage>
        <taxon>Bacteria</taxon>
        <taxon>Pseudomonadati</taxon>
        <taxon>Pseudomonadota</taxon>
        <taxon>Alphaproteobacteria</taxon>
        <taxon>Sphingomonadales</taxon>
        <taxon>Sphingomonadaceae</taxon>
        <taxon>Novosphingobium</taxon>
    </lineage>
</organism>
<evidence type="ECO:0000313" key="3">
    <source>
        <dbReference type="Proteomes" id="UP001162881"/>
    </source>
</evidence>
<proteinExistence type="predicted"/>
<comment type="caution">
    <text evidence="2">The sequence shown here is derived from an EMBL/GenBank/DDBJ whole genome shotgun (WGS) entry which is preliminary data.</text>
</comment>
<dbReference type="InterPro" id="IPR005122">
    <property type="entry name" value="Uracil-DNA_glycosylase-like"/>
</dbReference>
<accession>A0ABT0BAF8</accession>
<keyword evidence="3" id="KW-1185">Reference proteome</keyword>
<sequence length="251" mass="27107">MDQPANSDFLTDVTGALEWWKLAGVDLDYLDDPIEWLREPEDAPQPPSEWRIARVEAEAQAQTEVAAARLEAAQFPTDLADFAAWWCREPLLDDGPIGARVPPSGKAGAEAMVIVEAPEPGDRDSLLSGPQGALLDAILTAVGLGREAVYLASALPRANPVPDWGEARARQLDAVLRHHIALAAPRRLFVLGGNVLPLLGHESPQRPAVSQVFKHEGASIPLLASWGLASLLNQPRAKPVLWKAMLDWIAA</sequence>
<gene>
    <name evidence="2" type="ORF">MTR62_04865</name>
</gene>
<dbReference type="RefSeq" id="WP_244017543.1">
    <property type="nucleotide sequence ID" value="NZ_JALHLF010000010.1"/>
</dbReference>
<dbReference type="Pfam" id="PF03167">
    <property type="entry name" value="UDG"/>
    <property type="match status" value="1"/>
</dbReference>
<protein>
    <recommendedName>
        <fullName evidence="1">Uracil-DNA glycosylase-like domain-containing protein</fullName>
    </recommendedName>
</protein>
<dbReference type="Proteomes" id="UP001162881">
    <property type="component" value="Unassembled WGS sequence"/>
</dbReference>
<reference evidence="2" key="1">
    <citation type="submission" date="2022-03" db="EMBL/GenBank/DDBJ databases">
        <title>Identification of a novel bacterium isolated from mangrove sediments.</title>
        <authorList>
            <person name="Pan X."/>
        </authorList>
    </citation>
    <scope>NUCLEOTIDE SEQUENCE</scope>
    <source>
        <strain evidence="2">B1949</strain>
    </source>
</reference>
<dbReference type="SUPFAM" id="SSF52141">
    <property type="entry name" value="Uracil-DNA glycosylase-like"/>
    <property type="match status" value="1"/>
</dbReference>
<dbReference type="EMBL" id="JALHLF010000010">
    <property type="protein sequence ID" value="MCJ2182036.1"/>
    <property type="molecule type" value="Genomic_DNA"/>
</dbReference>
<name>A0ABT0BAF8_9SPHN</name>
<dbReference type="InterPro" id="IPR036895">
    <property type="entry name" value="Uracil-DNA_glycosylase-like_sf"/>
</dbReference>
<evidence type="ECO:0000313" key="2">
    <source>
        <dbReference type="EMBL" id="MCJ2182036.1"/>
    </source>
</evidence>